<feature type="compositionally biased region" description="Basic and acidic residues" evidence="1">
    <location>
        <begin position="32"/>
        <end position="43"/>
    </location>
</feature>
<dbReference type="InterPro" id="IPR001242">
    <property type="entry name" value="Condensation_dom"/>
</dbReference>
<proteinExistence type="predicted"/>
<reference evidence="4" key="1">
    <citation type="journal article" date="2019" name="Int. J. Syst. Evol. Microbiol.">
        <title>The Global Catalogue of Microorganisms (GCM) 10K type strain sequencing project: providing services to taxonomists for standard genome sequencing and annotation.</title>
        <authorList>
            <consortium name="The Broad Institute Genomics Platform"/>
            <consortium name="The Broad Institute Genome Sequencing Center for Infectious Disease"/>
            <person name="Wu L."/>
            <person name="Ma J."/>
        </authorList>
    </citation>
    <scope>NUCLEOTIDE SEQUENCE [LARGE SCALE GENOMIC DNA]</scope>
    <source>
        <strain evidence="4">CCUG 62974</strain>
    </source>
</reference>
<comment type="caution">
    <text evidence="3">The sequence shown here is derived from an EMBL/GenBank/DDBJ whole genome shotgun (WGS) entry which is preliminary data.</text>
</comment>
<evidence type="ECO:0000313" key="4">
    <source>
        <dbReference type="Proteomes" id="UP001597024"/>
    </source>
</evidence>
<accession>A0ABW3E708</accession>
<evidence type="ECO:0000313" key="3">
    <source>
        <dbReference type="EMBL" id="MFD0891207.1"/>
    </source>
</evidence>
<evidence type="ECO:0000256" key="1">
    <source>
        <dbReference type="SAM" id="MobiDB-lite"/>
    </source>
</evidence>
<dbReference type="Proteomes" id="UP001597024">
    <property type="component" value="Unassembled WGS sequence"/>
</dbReference>
<feature type="region of interest" description="Disordered" evidence="1">
    <location>
        <begin position="30"/>
        <end position="49"/>
    </location>
</feature>
<sequence length="112" mass="12277">MRKPPAHEEHTAAPSGMTREALLRRLAGRAAEPVEEHPLRRVTGDGPLPLSPAQERLWYLYEVNPDSVENNTAHALRLLGEVDVPALTEALRGLAVRHGSLRTVFTSVDGRG</sequence>
<feature type="domain" description="Condensation" evidence="2">
    <location>
        <begin position="48"/>
        <end position="107"/>
    </location>
</feature>
<keyword evidence="4" id="KW-1185">Reference proteome</keyword>
<dbReference type="Gene3D" id="3.30.559.10">
    <property type="entry name" value="Chloramphenicol acetyltransferase-like domain"/>
    <property type="match status" value="1"/>
</dbReference>
<dbReference type="SUPFAM" id="SSF52777">
    <property type="entry name" value="CoA-dependent acyltransferases"/>
    <property type="match status" value="1"/>
</dbReference>
<dbReference type="Pfam" id="PF00668">
    <property type="entry name" value="Condensation"/>
    <property type="match status" value="1"/>
</dbReference>
<dbReference type="EMBL" id="JBHTHX010002993">
    <property type="protein sequence ID" value="MFD0891207.1"/>
    <property type="molecule type" value="Genomic_DNA"/>
</dbReference>
<evidence type="ECO:0000259" key="2">
    <source>
        <dbReference type="Pfam" id="PF00668"/>
    </source>
</evidence>
<dbReference type="InterPro" id="IPR023213">
    <property type="entry name" value="CAT-like_dom_sf"/>
</dbReference>
<gene>
    <name evidence="3" type="ORF">ACFQ08_42225</name>
</gene>
<feature type="non-terminal residue" evidence="3">
    <location>
        <position position="112"/>
    </location>
</feature>
<name>A0ABW3E708_9ACTN</name>
<protein>
    <submittedName>
        <fullName evidence="3">Condensation domain-containing protein</fullName>
    </submittedName>
</protein>
<organism evidence="3 4">
    <name type="scientific">Streptosporangium algeriense</name>
    <dbReference type="NCBI Taxonomy" id="1682748"/>
    <lineage>
        <taxon>Bacteria</taxon>
        <taxon>Bacillati</taxon>
        <taxon>Actinomycetota</taxon>
        <taxon>Actinomycetes</taxon>
        <taxon>Streptosporangiales</taxon>
        <taxon>Streptosporangiaceae</taxon>
        <taxon>Streptosporangium</taxon>
    </lineage>
</organism>